<dbReference type="EMBL" id="QRTC01000031">
    <property type="protein sequence ID" value="RGQ40156.1"/>
    <property type="molecule type" value="Genomic_DNA"/>
</dbReference>
<accession>A0A412AWR5</accession>
<name>A0A412AWR5_9FIRM</name>
<protein>
    <submittedName>
        <fullName evidence="2">DUF2804 domain-containing protein</fullName>
    </submittedName>
</protein>
<comment type="caution">
    <text evidence="2">The sequence shown here is derived from an EMBL/GenBank/DDBJ whole genome shotgun (WGS) entry which is preliminary data.</text>
</comment>
<gene>
    <name evidence="2" type="ORF">DWY99_08500</name>
</gene>
<sequence length="339" mass="37762">MINQQAGGNPMPQEITKPTPLLKENGSTVVGWASSNLLDYNKIDCAAPSARIKEWDRYTVVSPDCAVTLSIADLGNLGYVFASLTDFTQKPCRTFSQTITKAYPRGRMSLPLSARSGDTTYTSKQVGMRFSRSAKSRFLNCEYVNFCEGKTLYLNLSLDEPDRYAIASADDFGGKKGCFSYRYQVSYMPASGVIRYGGAEYSFRPESSFGTLSWCRGVFPTRAGFTSATLVGQVKQVPFALFAGGPLESALYYGDQFYKLDEVNVFPEENGSWQFRFPQSGSRLEMSVLQKNEVRSSFLMNFCRHEQVFGSFSGELSVPGRKLSLDHISGFTEQFESRL</sequence>
<dbReference type="AlphaFoldDB" id="A0A412AWR5"/>
<reference evidence="2 3" key="1">
    <citation type="submission" date="2018-08" db="EMBL/GenBank/DDBJ databases">
        <title>A genome reference for cultivated species of the human gut microbiota.</title>
        <authorList>
            <person name="Zou Y."/>
            <person name="Xue W."/>
            <person name="Luo G."/>
        </authorList>
    </citation>
    <scope>NUCLEOTIDE SEQUENCE [LARGE SCALE GENOMIC DNA]</scope>
    <source>
        <strain evidence="2 3">AF28-26</strain>
    </source>
</reference>
<dbReference type="Pfam" id="PF10974">
    <property type="entry name" value="DUF2804"/>
    <property type="match status" value="1"/>
</dbReference>
<dbReference type="InterPro" id="IPR021243">
    <property type="entry name" value="DUF2804"/>
</dbReference>
<evidence type="ECO:0000313" key="2">
    <source>
        <dbReference type="EMBL" id="RGQ40156.1"/>
    </source>
</evidence>
<dbReference type="PANTHER" id="PTHR35868:SF3">
    <property type="entry name" value="DUF2804 DOMAIN-CONTAINING PROTEIN"/>
    <property type="match status" value="1"/>
</dbReference>
<proteinExistence type="predicted"/>
<evidence type="ECO:0000256" key="1">
    <source>
        <dbReference type="SAM" id="MobiDB-lite"/>
    </source>
</evidence>
<dbReference type="Proteomes" id="UP000284751">
    <property type="component" value="Unassembled WGS sequence"/>
</dbReference>
<feature type="region of interest" description="Disordered" evidence="1">
    <location>
        <begin position="1"/>
        <end position="20"/>
    </location>
</feature>
<organism evidence="2 3">
    <name type="scientific">[Clostridium] leptum</name>
    <dbReference type="NCBI Taxonomy" id="1535"/>
    <lineage>
        <taxon>Bacteria</taxon>
        <taxon>Bacillati</taxon>
        <taxon>Bacillota</taxon>
        <taxon>Clostridia</taxon>
        <taxon>Eubacteriales</taxon>
        <taxon>Oscillospiraceae</taxon>
        <taxon>Oscillospiraceae incertae sedis</taxon>
    </lineage>
</organism>
<evidence type="ECO:0000313" key="3">
    <source>
        <dbReference type="Proteomes" id="UP000284751"/>
    </source>
</evidence>
<dbReference type="PANTHER" id="PTHR35868">
    <property type="entry name" value="DUF2804 DOMAIN-CONTAINING PROTEIN-RELATED"/>
    <property type="match status" value="1"/>
</dbReference>